<reference evidence="3 4" key="1">
    <citation type="submission" date="2017-12" db="EMBL/GenBank/DDBJ databases">
        <title>Isolation and characterization of estrogens degradatiion strain Microbacterium hominis SJTG1.</title>
        <authorList>
            <person name="Xiong W."/>
            <person name="Yin C."/>
            <person name="Zheng D."/>
            <person name="Liang R."/>
        </authorList>
    </citation>
    <scope>NUCLEOTIDE SEQUENCE [LARGE SCALE GENOMIC DNA]</scope>
    <source>
        <strain evidence="3 4">SJTG1</strain>
    </source>
</reference>
<dbReference type="RefSeq" id="WP_101306629.1">
    <property type="nucleotide sequence ID" value="NZ_CP025299.1"/>
</dbReference>
<feature type="transmembrane region" description="Helical" evidence="2">
    <location>
        <begin position="105"/>
        <end position="125"/>
    </location>
</feature>
<sequence length="178" mass="18794">MSSLSSTTVLRTTLLWSALATGILAVVGALIGFAVAGTSGLWSALVAIVLAAVFLGFTAVTILVSNRWFGDPLYVPIFFGAVMGGWLLKFVVFLVVLFLLRGQPWLNAGVFFIALVISVVVSLAIDAIVMVRMRVPVVSDASLPTLADVIDEARRPAPPERGDAEDGPRPADDNPSRG</sequence>
<organism evidence="3 4">
    <name type="scientific">Microbacterium hominis</name>
    <dbReference type="NCBI Taxonomy" id="162426"/>
    <lineage>
        <taxon>Bacteria</taxon>
        <taxon>Bacillati</taxon>
        <taxon>Actinomycetota</taxon>
        <taxon>Actinomycetes</taxon>
        <taxon>Micrococcales</taxon>
        <taxon>Microbacteriaceae</taxon>
        <taxon>Microbacterium</taxon>
    </lineage>
</organism>
<gene>
    <name evidence="3" type="ORF">CXR34_13055</name>
</gene>
<dbReference type="EMBL" id="CP025299">
    <property type="protein sequence ID" value="AUG30286.1"/>
    <property type="molecule type" value="Genomic_DNA"/>
</dbReference>
<dbReference type="AlphaFoldDB" id="A0A2K9DSP6"/>
<feature type="transmembrane region" description="Helical" evidence="2">
    <location>
        <begin position="41"/>
        <end position="65"/>
    </location>
</feature>
<evidence type="ECO:0000256" key="1">
    <source>
        <dbReference type="SAM" id="MobiDB-lite"/>
    </source>
</evidence>
<feature type="region of interest" description="Disordered" evidence="1">
    <location>
        <begin position="150"/>
        <end position="178"/>
    </location>
</feature>
<evidence type="ECO:0000313" key="4">
    <source>
        <dbReference type="Proteomes" id="UP000233276"/>
    </source>
</evidence>
<feature type="transmembrane region" description="Helical" evidence="2">
    <location>
        <begin position="12"/>
        <end position="35"/>
    </location>
</feature>
<dbReference type="KEGG" id="mhos:CXR34_13055"/>
<dbReference type="Proteomes" id="UP000233276">
    <property type="component" value="Chromosome"/>
</dbReference>
<evidence type="ECO:0000313" key="3">
    <source>
        <dbReference type="EMBL" id="AUG30286.1"/>
    </source>
</evidence>
<evidence type="ECO:0000256" key="2">
    <source>
        <dbReference type="SAM" id="Phobius"/>
    </source>
</evidence>
<feature type="compositionally biased region" description="Basic and acidic residues" evidence="1">
    <location>
        <begin position="151"/>
        <end position="178"/>
    </location>
</feature>
<keyword evidence="2" id="KW-0472">Membrane</keyword>
<protein>
    <submittedName>
        <fullName evidence="3">Uncharacterized protein</fullName>
    </submittedName>
</protein>
<keyword evidence="2" id="KW-0812">Transmembrane</keyword>
<proteinExistence type="predicted"/>
<name>A0A2K9DSP6_9MICO</name>
<keyword evidence="2" id="KW-1133">Transmembrane helix</keyword>
<feature type="transmembrane region" description="Helical" evidence="2">
    <location>
        <begin position="77"/>
        <end position="99"/>
    </location>
</feature>
<accession>A0A2K9DSP6</accession>